<keyword evidence="1" id="KW-1133">Transmembrane helix</keyword>
<gene>
    <name evidence="2" type="ORF">B296_00033595</name>
</gene>
<organism evidence="2 3">
    <name type="scientific">Ensete ventricosum</name>
    <name type="common">Abyssinian banana</name>
    <name type="synonym">Musa ensete</name>
    <dbReference type="NCBI Taxonomy" id="4639"/>
    <lineage>
        <taxon>Eukaryota</taxon>
        <taxon>Viridiplantae</taxon>
        <taxon>Streptophyta</taxon>
        <taxon>Embryophyta</taxon>
        <taxon>Tracheophyta</taxon>
        <taxon>Spermatophyta</taxon>
        <taxon>Magnoliopsida</taxon>
        <taxon>Liliopsida</taxon>
        <taxon>Zingiberales</taxon>
        <taxon>Musaceae</taxon>
        <taxon>Ensete</taxon>
    </lineage>
</organism>
<keyword evidence="1" id="KW-0812">Transmembrane</keyword>
<evidence type="ECO:0000256" key="1">
    <source>
        <dbReference type="SAM" id="Phobius"/>
    </source>
</evidence>
<keyword evidence="1" id="KW-0472">Membrane</keyword>
<reference evidence="2 3" key="1">
    <citation type="journal article" date="2014" name="Agronomy (Basel)">
        <title>A Draft Genome Sequence for Ensete ventricosum, the Drought-Tolerant Tree Against Hunger.</title>
        <authorList>
            <person name="Harrison J."/>
            <person name="Moore K.A."/>
            <person name="Paszkiewicz K."/>
            <person name="Jones T."/>
            <person name="Grant M."/>
            <person name="Ambacheew D."/>
            <person name="Muzemil S."/>
            <person name="Studholme D.J."/>
        </authorList>
    </citation>
    <scope>NUCLEOTIDE SEQUENCE [LARGE SCALE GENOMIC DNA]</scope>
</reference>
<dbReference type="Gene3D" id="1.20.1280.170">
    <property type="entry name" value="Exocyst complex component Exo70"/>
    <property type="match status" value="1"/>
</dbReference>
<comment type="caution">
    <text evidence="2">The sequence shown here is derived from an EMBL/GenBank/DDBJ whole genome shotgun (WGS) entry which is preliminary data.</text>
</comment>
<dbReference type="AlphaFoldDB" id="A0A427AAJ3"/>
<evidence type="ECO:0000313" key="2">
    <source>
        <dbReference type="EMBL" id="RRT73240.1"/>
    </source>
</evidence>
<dbReference type="EMBL" id="AMZH03003154">
    <property type="protein sequence ID" value="RRT73240.1"/>
    <property type="molecule type" value="Genomic_DNA"/>
</dbReference>
<dbReference type="Pfam" id="PF20669">
    <property type="entry name" value="Exo70_N"/>
    <property type="match status" value="1"/>
</dbReference>
<dbReference type="Proteomes" id="UP000287651">
    <property type="component" value="Unassembled WGS sequence"/>
</dbReference>
<sequence length="213" mass="23465">MGASDALTERVAFLRDSLQKSRTHTDRMVSMLGSFDHRLSALEAAMRPTQVRTYAIRMAHENIDKTLKSADVILGYFERTREVGALFLPSASCSNKSLRSNDGVVNQANNTLAKAIMKLEDEFRTLLVTHRDDPERLARPYRGVLKSHSTSADANRHDTGRLSAFALVSSIGNAFGLVVVFNSIIVGTDTRRASSTRRGVDIPGVLKTFRIVG</sequence>
<accession>A0A427AAJ3</accession>
<protein>
    <submittedName>
        <fullName evidence="2">Uncharacterized protein</fullName>
    </submittedName>
</protein>
<proteinExistence type="predicted"/>
<evidence type="ECO:0000313" key="3">
    <source>
        <dbReference type="Proteomes" id="UP000287651"/>
    </source>
</evidence>
<name>A0A427AAJ3_ENSVE</name>
<feature type="transmembrane region" description="Helical" evidence="1">
    <location>
        <begin position="164"/>
        <end position="188"/>
    </location>
</feature>